<dbReference type="Gene3D" id="1.10.287.1040">
    <property type="entry name" value="Exonuclease VII, small subunit"/>
    <property type="match status" value="1"/>
</dbReference>
<dbReference type="InterPro" id="IPR037004">
    <property type="entry name" value="Exonuc_VII_ssu_sf"/>
</dbReference>
<dbReference type="SUPFAM" id="SSF116842">
    <property type="entry name" value="XseB-like"/>
    <property type="match status" value="1"/>
</dbReference>
<comment type="subunit">
    <text evidence="6">Heterooligomer composed of large and small subunits.</text>
</comment>
<organism evidence="8 9">
    <name type="scientific">Stenomitos frigidus AS-A4</name>
    <dbReference type="NCBI Taxonomy" id="2933935"/>
    <lineage>
        <taxon>Bacteria</taxon>
        <taxon>Bacillati</taxon>
        <taxon>Cyanobacteriota</taxon>
        <taxon>Cyanophyceae</taxon>
        <taxon>Leptolyngbyales</taxon>
        <taxon>Leptolyngbyaceae</taxon>
        <taxon>Stenomitos</taxon>
    </lineage>
</organism>
<evidence type="ECO:0000256" key="1">
    <source>
        <dbReference type="ARBA" id="ARBA00009998"/>
    </source>
</evidence>
<accession>A0ABV0KM36</accession>
<keyword evidence="4 6" id="KW-0378">Hydrolase</keyword>
<evidence type="ECO:0000256" key="3">
    <source>
        <dbReference type="ARBA" id="ARBA00022722"/>
    </source>
</evidence>
<keyword evidence="2 6" id="KW-0963">Cytoplasm</keyword>
<dbReference type="HAMAP" id="MF_00337">
    <property type="entry name" value="Exonuc_7_S"/>
    <property type="match status" value="1"/>
</dbReference>
<dbReference type="EC" id="3.1.11.6" evidence="6"/>
<dbReference type="EMBL" id="JAMPLM010000016">
    <property type="protein sequence ID" value="MEP1060280.1"/>
    <property type="molecule type" value="Genomic_DNA"/>
</dbReference>
<dbReference type="Proteomes" id="UP001476950">
    <property type="component" value="Unassembled WGS sequence"/>
</dbReference>
<evidence type="ECO:0000256" key="5">
    <source>
        <dbReference type="ARBA" id="ARBA00022839"/>
    </source>
</evidence>
<evidence type="ECO:0000256" key="6">
    <source>
        <dbReference type="HAMAP-Rule" id="MF_00337"/>
    </source>
</evidence>
<sequence>MTTPRDLSETYMPRQMDGDRLSATDSSLANWNYEETVRQIEAIMAQIESGELDLADVFDQFAVAVKHLRQCEEFLGQRQQQMDLLIETLPTHRSEKQETSTDT</sequence>
<protein>
    <recommendedName>
        <fullName evidence="6">Exodeoxyribonuclease 7 small subunit</fullName>
        <ecNumber evidence="6">3.1.11.6</ecNumber>
    </recommendedName>
    <alternativeName>
        <fullName evidence="6">Exodeoxyribonuclease VII small subunit</fullName>
        <shortName evidence="6">Exonuclease VII small subunit</shortName>
    </alternativeName>
</protein>
<evidence type="ECO:0000256" key="2">
    <source>
        <dbReference type="ARBA" id="ARBA00022490"/>
    </source>
</evidence>
<dbReference type="Pfam" id="PF02609">
    <property type="entry name" value="Exonuc_VII_S"/>
    <property type="match status" value="1"/>
</dbReference>
<comment type="subcellular location">
    <subcellularLocation>
        <location evidence="6">Cytoplasm</location>
    </subcellularLocation>
</comment>
<dbReference type="RefSeq" id="WP_347240064.1">
    <property type="nucleotide sequence ID" value="NZ_JAMPLM010000016.1"/>
</dbReference>
<dbReference type="InterPro" id="IPR003761">
    <property type="entry name" value="Exonuc_VII_S"/>
</dbReference>
<reference evidence="8 9" key="1">
    <citation type="submission" date="2022-04" db="EMBL/GenBank/DDBJ databases">
        <title>Positive selection, recombination, and allopatry shape intraspecific diversity of widespread and dominant cyanobacteria.</title>
        <authorList>
            <person name="Wei J."/>
            <person name="Shu W."/>
            <person name="Hu C."/>
        </authorList>
    </citation>
    <scope>NUCLEOTIDE SEQUENCE [LARGE SCALE GENOMIC DNA]</scope>
    <source>
        <strain evidence="8 9">AS-A4</strain>
    </source>
</reference>
<evidence type="ECO:0000256" key="4">
    <source>
        <dbReference type="ARBA" id="ARBA00022801"/>
    </source>
</evidence>
<gene>
    <name evidence="6 8" type="primary">xseB</name>
    <name evidence="8" type="ORF">NDI38_17730</name>
</gene>
<comment type="caution">
    <text evidence="8">The sequence shown here is derived from an EMBL/GenBank/DDBJ whole genome shotgun (WGS) entry which is preliminary data.</text>
</comment>
<proteinExistence type="inferred from homology"/>
<evidence type="ECO:0000313" key="8">
    <source>
        <dbReference type="EMBL" id="MEP1060280.1"/>
    </source>
</evidence>
<keyword evidence="9" id="KW-1185">Reference proteome</keyword>
<comment type="function">
    <text evidence="6">Bidirectionally degrades single-stranded DNA into large acid-insoluble oligonucleotides, which are then degraded further into small acid-soluble oligonucleotides.</text>
</comment>
<evidence type="ECO:0000256" key="7">
    <source>
        <dbReference type="SAM" id="MobiDB-lite"/>
    </source>
</evidence>
<keyword evidence="5 6" id="KW-0269">Exonuclease</keyword>
<name>A0ABV0KM36_9CYAN</name>
<dbReference type="NCBIfam" id="TIGR01280">
    <property type="entry name" value="xseB"/>
    <property type="match status" value="1"/>
</dbReference>
<keyword evidence="3 6" id="KW-0540">Nuclease</keyword>
<dbReference type="GO" id="GO:0008855">
    <property type="term" value="F:exodeoxyribonuclease VII activity"/>
    <property type="evidence" value="ECO:0007669"/>
    <property type="project" value="UniProtKB-EC"/>
</dbReference>
<feature type="region of interest" description="Disordered" evidence="7">
    <location>
        <begin position="1"/>
        <end position="21"/>
    </location>
</feature>
<comment type="similarity">
    <text evidence="1 6">Belongs to the XseB family.</text>
</comment>
<comment type="catalytic activity">
    <reaction evidence="6">
        <text>Exonucleolytic cleavage in either 5'- to 3'- or 3'- to 5'-direction to yield nucleoside 5'-phosphates.</text>
        <dbReference type="EC" id="3.1.11.6"/>
    </reaction>
</comment>
<evidence type="ECO:0000313" key="9">
    <source>
        <dbReference type="Proteomes" id="UP001476950"/>
    </source>
</evidence>